<dbReference type="Gene3D" id="3.40.50.1240">
    <property type="entry name" value="Phosphoglycerate mutase-like"/>
    <property type="match status" value="1"/>
</dbReference>
<protein>
    <submittedName>
        <fullName evidence="1">Histidine phosphatase family protein</fullName>
    </submittedName>
</protein>
<evidence type="ECO:0000313" key="2">
    <source>
        <dbReference type="Proteomes" id="UP000188929"/>
    </source>
</evidence>
<dbReference type="InterPro" id="IPR001345">
    <property type="entry name" value="PG/BPGM_mutase_AS"/>
</dbReference>
<dbReference type="CDD" id="cd07067">
    <property type="entry name" value="HP_PGM_like"/>
    <property type="match status" value="1"/>
</dbReference>
<dbReference type="InterPro" id="IPR029033">
    <property type="entry name" value="His_PPase_superfam"/>
</dbReference>
<name>A0A1V2I983_9ACTN</name>
<dbReference type="SUPFAM" id="SSF53254">
    <property type="entry name" value="Phosphoglycerate mutase-like"/>
    <property type="match status" value="1"/>
</dbReference>
<dbReference type="AlphaFoldDB" id="A0A1V2I983"/>
<dbReference type="SMART" id="SM00855">
    <property type="entry name" value="PGAM"/>
    <property type="match status" value="1"/>
</dbReference>
<dbReference type="Proteomes" id="UP000188929">
    <property type="component" value="Unassembled WGS sequence"/>
</dbReference>
<dbReference type="GO" id="GO:0005737">
    <property type="term" value="C:cytoplasm"/>
    <property type="evidence" value="ECO:0007669"/>
    <property type="project" value="TreeGrafter"/>
</dbReference>
<reference evidence="2" key="1">
    <citation type="submission" date="2016-10" db="EMBL/GenBank/DDBJ databases">
        <title>Frankia sp. NRRL B-16386 Genome sequencing.</title>
        <authorList>
            <person name="Ghodhbane-Gtari F."/>
            <person name="Swanson E."/>
            <person name="Gueddou A."/>
            <person name="Hezbri K."/>
            <person name="Ktari K."/>
            <person name="Nouioui I."/>
            <person name="Morris K."/>
            <person name="Simpson S."/>
            <person name="Abebe-Akele F."/>
            <person name="Thomas K."/>
            <person name="Gtari M."/>
            <person name="Tisa L.S."/>
        </authorList>
    </citation>
    <scope>NUCLEOTIDE SEQUENCE [LARGE SCALE GENOMIC DNA]</scope>
    <source>
        <strain evidence="2">NRRL B-16386</strain>
    </source>
</reference>
<dbReference type="OrthoDB" id="9793115at2"/>
<accession>A0A1V2I983</accession>
<dbReference type="PANTHER" id="PTHR48100">
    <property type="entry name" value="BROAD-SPECIFICITY PHOSPHATASE YOR283W-RELATED"/>
    <property type="match status" value="1"/>
</dbReference>
<dbReference type="EMBL" id="MOMC01000045">
    <property type="protein sequence ID" value="ONH27563.1"/>
    <property type="molecule type" value="Genomic_DNA"/>
</dbReference>
<comment type="caution">
    <text evidence="1">The sequence shown here is derived from an EMBL/GenBank/DDBJ whole genome shotgun (WGS) entry which is preliminary data.</text>
</comment>
<dbReference type="Pfam" id="PF00300">
    <property type="entry name" value="His_Phos_1"/>
    <property type="match status" value="1"/>
</dbReference>
<dbReference type="InterPro" id="IPR050275">
    <property type="entry name" value="PGM_Phosphatase"/>
</dbReference>
<dbReference type="PROSITE" id="PS00175">
    <property type="entry name" value="PG_MUTASE"/>
    <property type="match status" value="1"/>
</dbReference>
<gene>
    <name evidence="1" type="ORF">BL253_22025</name>
</gene>
<evidence type="ECO:0000313" key="1">
    <source>
        <dbReference type="EMBL" id="ONH27563.1"/>
    </source>
</evidence>
<sequence length="229" mass="23780">MRLLLIRHGQTPYNVIGALDTGRPGAGLTPLGQAQAQAIPDALRDDPISAIYASVLVRTHLTAAPLAAARGLTVHIEEGLEEIVAGDLELRTDKESITTYLETVGAWIHGDLDVTMPGGENGHAFVARYDNAIANIAAAHTAGDTVVVISHGAAIRTWVAIRVGAVGSADEWLLPNTGMVVLDGGVNTGWNLTRWQDKPLGGVTPPDVAAHDVTGEPVGEAIAEISGTG</sequence>
<dbReference type="GO" id="GO:0016791">
    <property type="term" value="F:phosphatase activity"/>
    <property type="evidence" value="ECO:0007669"/>
    <property type="project" value="TreeGrafter"/>
</dbReference>
<dbReference type="PANTHER" id="PTHR48100:SF58">
    <property type="entry name" value="PE-PGRS FAMILY PROTEIN PE_PGRS11"/>
    <property type="match status" value="1"/>
</dbReference>
<dbReference type="STRING" id="1834516.BL253_22025"/>
<proteinExistence type="predicted"/>
<dbReference type="InterPro" id="IPR013078">
    <property type="entry name" value="His_Pase_superF_clade-1"/>
</dbReference>
<dbReference type="RefSeq" id="WP_076819072.1">
    <property type="nucleotide sequence ID" value="NZ_MOMC01000045.1"/>
</dbReference>
<keyword evidence="2" id="KW-1185">Reference proteome</keyword>
<organism evidence="1 2">
    <name type="scientific">Pseudofrankia asymbiotica</name>
    <dbReference type="NCBI Taxonomy" id="1834516"/>
    <lineage>
        <taxon>Bacteria</taxon>
        <taxon>Bacillati</taxon>
        <taxon>Actinomycetota</taxon>
        <taxon>Actinomycetes</taxon>
        <taxon>Frankiales</taxon>
        <taxon>Frankiaceae</taxon>
        <taxon>Pseudofrankia</taxon>
    </lineage>
</organism>